<evidence type="ECO:0000313" key="1">
    <source>
        <dbReference type="EMBL" id="CAD9292010.1"/>
    </source>
</evidence>
<proteinExistence type="predicted"/>
<name>A0A7S1YD28_9STRA</name>
<accession>A0A7S1YD28</accession>
<sequence length="105" mass="11780">MQAKKEARSGQAVLIAVVETTHQRITTGENQDNVMRVRLCSRTFIFHPLPSEANIDPTALVRFRQHYRPFLFGASMFLARTVFSLASKIPFGAHAETFCGGRTIL</sequence>
<reference evidence="1" key="1">
    <citation type="submission" date="2021-01" db="EMBL/GenBank/DDBJ databases">
        <authorList>
            <person name="Corre E."/>
            <person name="Pelletier E."/>
            <person name="Niang G."/>
            <person name="Scheremetjew M."/>
            <person name="Finn R."/>
            <person name="Kale V."/>
            <person name="Holt S."/>
            <person name="Cochrane G."/>
            <person name="Meng A."/>
            <person name="Brown T."/>
            <person name="Cohen L."/>
        </authorList>
    </citation>
    <scope>NUCLEOTIDE SEQUENCE</scope>
    <source>
        <strain evidence="1">CCMP 410</strain>
    </source>
</reference>
<organism evidence="1">
    <name type="scientific">Grammatophora oceanica</name>
    <dbReference type="NCBI Taxonomy" id="210454"/>
    <lineage>
        <taxon>Eukaryota</taxon>
        <taxon>Sar</taxon>
        <taxon>Stramenopiles</taxon>
        <taxon>Ochrophyta</taxon>
        <taxon>Bacillariophyta</taxon>
        <taxon>Fragilariophyceae</taxon>
        <taxon>Fragilariophycidae</taxon>
        <taxon>Rhabdonematales</taxon>
        <taxon>Grammatophoraceae</taxon>
        <taxon>Grammatophora</taxon>
    </lineage>
</organism>
<dbReference type="EMBL" id="HBGK01033454">
    <property type="protein sequence ID" value="CAD9292010.1"/>
    <property type="molecule type" value="Transcribed_RNA"/>
</dbReference>
<protein>
    <submittedName>
        <fullName evidence="1">Uncharacterized protein</fullName>
    </submittedName>
</protein>
<gene>
    <name evidence="1" type="ORF">GOCE00092_LOCUS17358</name>
</gene>
<dbReference type="AlphaFoldDB" id="A0A7S1YD28"/>